<keyword evidence="2" id="KW-0719">Serine esterase</keyword>
<evidence type="ECO:0000313" key="9">
    <source>
        <dbReference type="Proteomes" id="UP000299102"/>
    </source>
</evidence>
<dbReference type="STRING" id="151549.A0A4C1WIH0"/>
<evidence type="ECO:0000256" key="2">
    <source>
        <dbReference type="ARBA" id="ARBA00022487"/>
    </source>
</evidence>
<keyword evidence="5" id="KW-0325">Glycoprotein</keyword>
<protein>
    <recommendedName>
        <fullName evidence="6">Carboxylic ester hydrolase</fullName>
        <ecNumber evidence="6">3.1.1.-</ecNumber>
    </recommendedName>
</protein>
<evidence type="ECO:0000259" key="7">
    <source>
        <dbReference type="Pfam" id="PF00135"/>
    </source>
</evidence>
<dbReference type="Pfam" id="PF00135">
    <property type="entry name" value="COesterase"/>
    <property type="match status" value="1"/>
</dbReference>
<keyword evidence="9" id="KW-1185">Reference proteome</keyword>
<comment type="similarity">
    <text evidence="1 6">Belongs to the type-B carboxylesterase/lipase family.</text>
</comment>
<proteinExistence type="inferred from homology"/>
<dbReference type="Proteomes" id="UP000299102">
    <property type="component" value="Unassembled WGS sequence"/>
</dbReference>
<reference evidence="8 9" key="1">
    <citation type="journal article" date="2019" name="Commun. Biol.">
        <title>The bagworm genome reveals a unique fibroin gene that provides high tensile strength.</title>
        <authorList>
            <person name="Kono N."/>
            <person name="Nakamura H."/>
            <person name="Ohtoshi R."/>
            <person name="Tomita M."/>
            <person name="Numata K."/>
            <person name="Arakawa K."/>
        </authorList>
    </citation>
    <scope>NUCLEOTIDE SEQUENCE [LARGE SCALE GENOMIC DNA]</scope>
</reference>
<dbReference type="EC" id="3.1.1.-" evidence="6"/>
<evidence type="ECO:0000256" key="3">
    <source>
        <dbReference type="ARBA" id="ARBA00022801"/>
    </source>
</evidence>
<dbReference type="OrthoDB" id="19653at2759"/>
<dbReference type="InterPro" id="IPR019826">
    <property type="entry name" value="Carboxylesterase_B_AS"/>
</dbReference>
<comment type="caution">
    <text evidence="8">The sequence shown here is derived from an EMBL/GenBank/DDBJ whole genome shotgun (WGS) entry which is preliminary data.</text>
</comment>
<dbReference type="GO" id="GO:0052689">
    <property type="term" value="F:carboxylic ester hydrolase activity"/>
    <property type="evidence" value="ECO:0007669"/>
    <property type="project" value="UniProtKB-KW"/>
</dbReference>
<keyword evidence="4" id="KW-1015">Disulfide bond</keyword>
<accession>A0A4C1WIH0</accession>
<dbReference type="Gene3D" id="3.40.50.1820">
    <property type="entry name" value="alpha/beta hydrolase"/>
    <property type="match status" value="1"/>
</dbReference>
<evidence type="ECO:0000256" key="4">
    <source>
        <dbReference type="ARBA" id="ARBA00023157"/>
    </source>
</evidence>
<sequence length="495" mass="56397">MGWCAQCKRIWSGLFPVRLHNWNYQSWKRELSVSKRVYTPSLEPSTLLPVMFWIHRGGFVAGSGNDDFYGPDFLVDKDVIVVTFNYRLEVLGFLCLDIEDAPGNAGMKDQVTALRWVQKNIKNFGGDPDNVTIFGESAGGASVSCHLLSPMSKGLFKRAIIQSGVLSCHWAQNFETRERALLLARKLGYNGQSDDDLLNFSKKAPVESLVNIRLPLIMSESICKDTMMCFSLVNEKRFANSESFISGDVYECMRKGIHKNVDVMVGYTADEGATCLPMIDEEDIDGIFNRYLESLVPSAIRHRCTIREQLEVGRQMKLYYFGNSKVNNENVIKLLDYYSMNSFVFDTMLWIKHCAKRNENKTYLYKFTCQSERNFIANTFFKSKFIKLVKPLVAHADDLPYLFNTKIGNLSQDKDSKGFSMIQNVTKLWTDFAQLGNPTADDILEVKWSPYTPERGDYLEIGEKLIPGNFPDKEETSFLGIDIQTIPTSNITIIF</sequence>
<dbReference type="InterPro" id="IPR029058">
    <property type="entry name" value="AB_hydrolase_fold"/>
</dbReference>
<dbReference type="PROSITE" id="PS00122">
    <property type="entry name" value="CARBOXYLESTERASE_B_1"/>
    <property type="match status" value="1"/>
</dbReference>
<dbReference type="EMBL" id="BGZK01000559">
    <property type="protein sequence ID" value="GBP50149.1"/>
    <property type="molecule type" value="Genomic_DNA"/>
</dbReference>
<dbReference type="SUPFAM" id="SSF53474">
    <property type="entry name" value="alpha/beta-Hydrolases"/>
    <property type="match status" value="1"/>
</dbReference>
<name>A0A4C1WIH0_EUMVA</name>
<organism evidence="8 9">
    <name type="scientific">Eumeta variegata</name>
    <name type="common">Bagworm moth</name>
    <name type="synonym">Eumeta japonica</name>
    <dbReference type="NCBI Taxonomy" id="151549"/>
    <lineage>
        <taxon>Eukaryota</taxon>
        <taxon>Metazoa</taxon>
        <taxon>Ecdysozoa</taxon>
        <taxon>Arthropoda</taxon>
        <taxon>Hexapoda</taxon>
        <taxon>Insecta</taxon>
        <taxon>Pterygota</taxon>
        <taxon>Neoptera</taxon>
        <taxon>Endopterygota</taxon>
        <taxon>Lepidoptera</taxon>
        <taxon>Glossata</taxon>
        <taxon>Ditrysia</taxon>
        <taxon>Tineoidea</taxon>
        <taxon>Psychidae</taxon>
        <taxon>Oiketicinae</taxon>
        <taxon>Eumeta</taxon>
    </lineage>
</organism>
<gene>
    <name evidence="8" type="primary">B1</name>
    <name evidence="8" type="ORF">EVAR_42830_1</name>
</gene>
<evidence type="ECO:0000256" key="6">
    <source>
        <dbReference type="RuleBase" id="RU361235"/>
    </source>
</evidence>
<dbReference type="PANTHER" id="PTHR43142:SF1">
    <property type="entry name" value="CARBOXYLIC ESTER HYDROLASE"/>
    <property type="match status" value="1"/>
</dbReference>
<keyword evidence="3 6" id="KW-0378">Hydrolase</keyword>
<feature type="domain" description="Carboxylesterase type B" evidence="7">
    <location>
        <begin position="37"/>
        <end position="465"/>
    </location>
</feature>
<evidence type="ECO:0000256" key="1">
    <source>
        <dbReference type="ARBA" id="ARBA00005964"/>
    </source>
</evidence>
<dbReference type="InterPro" id="IPR002018">
    <property type="entry name" value="CarbesteraseB"/>
</dbReference>
<evidence type="ECO:0000256" key="5">
    <source>
        <dbReference type="ARBA" id="ARBA00023180"/>
    </source>
</evidence>
<dbReference type="AlphaFoldDB" id="A0A4C1WIH0"/>
<dbReference type="PANTHER" id="PTHR43142">
    <property type="entry name" value="CARBOXYLIC ESTER HYDROLASE"/>
    <property type="match status" value="1"/>
</dbReference>
<evidence type="ECO:0000313" key="8">
    <source>
        <dbReference type="EMBL" id="GBP50149.1"/>
    </source>
</evidence>